<feature type="domain" description="HAMP" evidence="6">
    <location>
        <begin position="213"/>
        <end position="265"/>
    </location>
</feature>
<keyword evidence="4" id="KW-0812">Transmembrane</keyword>
<dbReference type="SMART" id="SM00283">
    <property type="entry name" value="MA"/>
    <property type="match status" value="1"/>
</dbReference>
<dbReference type="InterPro" id="IPR003660">
    <property type="entry name" value="HAMP_dom"/>
</dbReference>
<keyword evidence="1" id="KW-0488">Methylation</keyword>
<dbReference type="InterPro" id="IPR051310">
    <property type="entry name" value="MCP_chemotaxis"/>
</dbReference>
<dbReference type="Pfam" id="PF00015">
    <property type="entry name" value="MCPsignal"/>
    <property type="match status" value="1"/>
</dbReference>
<dbReference type="SMART" id="SM00304">
    <property type="entry name" value="HAMP"/>
    <property type="match status" value="1"/>
</dbReference>
<feature type="transmembrane region" description="Helical" evidence="4">
    <location>
        <begin position="12"/>
        <end position="34"/>
    </location>
</feature>
<evidence type="ECO:0000256" key="4">
    <source>
        <dbReference type="SAM" id="Phobius"/>
    </source>
</evidence>
<dbReference type="SUPFAM" id="SSF58104">
    <property type="entry name" value="Methyl-accepting chemotaxis protein (MCP) signaling domain"/>
    <property type="match status" value="1"/>
</dbReference>
<evidence type="ECO:0000259" key="6">
    <source>
        <dbReference type="PROSITE" id="PS50885"/>
    </source>
</evidence>
<dbReference type="CDD" id="cd11386">
    <property type="entry name" value="MCP_signal"/>
    <property type="match status" value="1"/>
</dbReference>
<dbReference type="CDD" id="cd06225">
    <property type="entry name" value="HAMP"/>
    <property type="match status" value="1"/>
</dbReference>
<evidence type="ECO:0000313" key="8">
    <source>
        <dbReference type="Proteomes" id="UP001462640"/>
    </source>
</evidence>
<feature type="domain" description="Methyl-accepting transducer" evidence="5">
    <location>
        <begin position="270"/>
        <end position="499"/>
    </location>
</feature>
<keyword evidence="4" id="KW-0472">Membrane</keyword>
<organism evidence="7 8">
    <name type="scientific">Roseateles flavus</name>
    <dbReference type="NCBI Taxonomy" id="3149041"/>
    <lineage>
        <taxon>Bacteria</taxon>
        <taxon>Pseudomonadati</taxon>
        <taxon>Pseudomonadota</taxon>
        <taxon>Betaproteobacteria</taxon>
        <taxon>Burkholderiales</taxon>
        <taxon>Sphaerotilaceae</taxon>
        <taxon>Roseateles</taxon>
    </lineage>
</organism>
<dbReference type="Pfam" id="PF00672">
    <property type="entry name" value="HAMP"/>
    <property type="match status" value="1"/>
</dbReference>
<evidence type="ECO:0000256" key="1">
    <source>
        <dbReference type="ARBA" id="ARBA00022481"/>
    </source>
</evidence>
<dbReference type="EMBL" id="JBDPZC010000003">
    <property type="protein sequence ID" value="MEO3712964.1"/>
    <property type="molecule type" value="Genomic_DNA"/>
</dbReference>
<protein>
    <submittedName>
        <fullName evidence="7">Methyl-accepting chemotaxis protein</fullName>
    </submittedName>
</protein>
<accession>A0ABV0GDC7</accession>
<dbReference type="PROSITE" id="PS50111">
    <property type="entry name" value="CHEMOTAXIS_TRANSDUC_2"/>
    <property type="match status" value="1"/>
</dbReference>
<dbReference type="PANTHER" id="PTHR43531:SF14">
    <property type="entry name" value="METHYL-ACCEPTING CHEMOTAXIS PROTEIN I-RELATED"/>
    <property type="match status" value="1"/>
</dbReference>
<evidence type="ECO:0000313" key="7">
    <source>
        <dbReference type="EMBL" id="MEO3712964.1"/>
    </source>
</evidence>
<dbReference type="PRINTS" id="PR00260">
    <property type="entry name" value="CHEMTRNSDUCR"/>
</dbReference>
<evidence type="ECO:0000256" key="2">
    <source>
        <dbReference type="ARBA" id="ARBA00029447"/>
    </source>
</evidence>
<evidence type="ECO:0000256" key="3">
    <source>
        <dbReference type="PROSITE-ProRule" id="PRU00284"/>
    </source>
</evidence>
<dbReference type="InterPro" id="IPR004089">
    <property type="entry name" value="MCPsignal_dom"/>
</dbReference>
<evidence type="ECO:0000259" key="5">
    <source>
        <dbReference type="PROSITE" id="PS50111"/>
    </source>
</evidence>
<name>A0ABV0GDC7_9BURK</name>
<keyword evidence="8" id="KW-1185">Reference proteome</keyword>
<keyword evidence="3" id="KW-0807">Transducer</keyword>
<dbReference type="InterPro" id="IPR024478">
    <property type="entry name" value="HlyB_4HB_MCP"/>
</dbReference>
<sequence>MQFTNFKIGTRLLGAMLAMALLAAVVGLVGLRALGTVAENGRTMYTQELMAISSIKDANKDLVLLARDVRNVLLAPTPEKREAARQTVKANVRAMKADLDKALPHYVTERGQAEIARLKALMQPWEATLATLEGKLAEGADPEAAQQYLYETYVPTFNAVDDQLKLLSRLKEDYADQLAQQGMADYARSRNIIAILIVLSLGGAVLLALLLAGQVSRGLQRAVVAARAMSEGDMTVRLDAQGRDEVAQLTAALEDMRSKLLGVVHTVRANAESVATGSSQIASGNSDLSQRTEEQASALQQTAATMDQLGSTVRHNADSAQQANQLAVNASEVAQRGGGVVSEVVETMKGIHESSRRIADIIGVIDGIAFQTNILALNAAVEAARAGEQGRGFAVVAGEVRTLAQRSAEAAREIKSLITTSVERVEHGTQLVDHAGSTMGEVVQAISRVTDIVGEISAASREQSTGISQVSEAVTQMDRVTQQNAALVEQSAAAAESLRGQSAQLLDVVAFFRLQAGGAGMQAAQARRRGI</sequence>
<dbReference type="Gene3D" id="1.10.287.950">
    <property type="entry name" value="Methyl-accepting chemotaxis protein"/>
    <property type="match status" value="1"/>
</dbReference>
<dbReference type="PROSITE" id="PS50885">
    <property type="entry name" value="HAMP"/>
    <property type="match status" value="1"/>
</dbReference>
<comment type="similarity">
    <text evidence="2">Belongs to the methyl-accepting chemotaxis (MCP) protein family.</text>
</comment>
<dbReference type="Proteomes" id="UP001462640">
    <property type="component" value="Unassembled WGS sequence"/>
</dbReference>
<dbReference type="PANTHER" id="PTHR43531">
    <property type="entry name" value="PROTEIN ICFG"/>
    <property type="match status" value="1"/>
</dbReference>
<reference evidence="7 8" key="1">
    <citation type="submission" date="2024-05" db="EMBL/GenBank/DDBJ databases">
        <title>Roseateles sp. 2.12 16S ribosomal RNA gene Genome sequencing and assembly.</title>
        <authorList>
            <person name="Woo H."/>
        </authorList>
    </citation>
    <scope>NUCLEOTIDE SEQUENCE [LARGE SCALE GENOMIC DNA]</scope>
    <source>
        <strain evidence="7 8">2.12</strain>
    </source>
</reference>
<dbReference type="RefSeq" id="WP_347608980.1">
    <property type="nucleotide sequence ID" value="NZ_JBDPZC010000003.1"/>
</dbReference>
<feature type="transmembrane region" description="Helical" evidence="4">
    <location>
        <begin position="192"/>
        <end position="212"/>
    </location>
</feature>
<keyword evidence="4" id="KW-1133">Transmembrane helix</keyword>
<proteinExistence type="inferred from homology"/>
<dbReference type="InterPro" id="IPR004090">
    <property type="entry name" value="Chemotax_Me-accpt_rcpt"/>
</dbReference>
<dbReference type="Pfam" id="PF12729">
    <property type="entry name" value="4HB_MCP_1"/>
    <property type="match status" value="1"/>
</dbReference>
<comment type="caution">
    <text evidence="7">The sequence shown here is derived from an EMBL/GenBank/DDBJ whole genome shotgun (WGS) entry which is preliminary data.</text>
</comment>
<gene>
    <name evidence="7" type="ORF">ABDJ40_09340</name>
</gene>